<accession>A0A1R4JVC3</accession>
<keyword evidence="3" id="KW-1185">Reference proteome</keyword>
<evidence type="ECO:0000313" key="2">
    <source>
        <dbReference type="EMBL" id="SJN35912.1"/>
    </source>
</evidence>
<dbReference type="PANTHER" id="PTHR47129">
    <property type="entry name" value="QUINONE OXIDOREDUCTASE 2"/>
    <property type="match status" value="1"/>
</dbReference>
<dbReference type="Gene3D" id="3.90.25.10">
    <property type="entry name" value="UDP-galactose 4-epimerase, domain 1"/>
    <property type="match status" value="1"/>
</dbReference>
<evidence type="ECO:0000259" key="1">
    <source>
        <dbReference type="Pfam" id="PF05368"/>
    </source>
</evidence>
<name>A0A1R4JVC3_9MICO</name>
<dbReference type="AlphaFoldDB" id="A0A1R4JVC3"/>
<protein>
    <submittedName>
        <fullName evidence="2">NADPH:quinone oxidoreductase 2</fullName>
    </submittedName>
</protein>
<organism evidence="2 3">
    <name type="scientific">Mycetocola reblochoni REB411</name>
    <dbReference type="NCBI Taxonomy" id="1255698"/>
    <lineage>
        <taxon>Bacteria</taxon>
        <taxon>Bacillati</taxon>
        <taxon>Actinomycetota</taxon>
        <taxon>Actinomycetes</taxon>
        <taxon>Micrococcales</taxon>
        <taxon>Microbacteriaceae</taxon>
        <taxon>Mycetocola</taxon>
    </lineage>
</organism>
<dbReference type="CDD" id="cd05269">
    <property type="entry name" value="TMR_SDR_a"/>
    <property type="match status" value="1"/>
</dbReference>
<dbReference type="RefSeq" id="WP_087137566.1">
    <property type="nucleotide sequence ID" value="NZ_FUKR01000055.1"/>
</dbReference>
<dbReference type="EMBL" id="FUKR01000055">
    <property type="protein sequence ID" value="SJN35912.1"/>
    <property type="molecule type" value="Genomic_DNA"/>
</dbReference>
<dbReference type="InterPro" id="IPR052718">
    <property type="entry name" value="NmrA-type_oxidoreductase"/>
</dbReference>
<dbReference type="Proteomes" id="UP000196778">
    <property type="component" value="Unassembled WGS sequence"/>
</dbReference>
<evidence type="ECO:0000313" key="3">
    <source>
        <dbReference type="Proteomes" id="UP000196778"/>
    </source>
</evidence>
<dbReference type="Gene3D" id="3.40.50.720">
    <property type="entry name" value="NAD(P)-binding Rossmann-like Domain"/>
    <property type="match status" value="1"/>
</dbReference>
<gene>
    <name evidence="2" type="ORF">FM119_09645</name>
</gene>
<dbReference type="OrthoDB" id="5510591at2"/>
<dbReference type="InterPro" id="IPR036291">
    <property type="entry name" value="NAD(P)-bd_dom_sf"/>
</dbReference>
<dbReference type="SUPFAM" id="SSF51735">
    <property type="entry name" value="NAD(P)-binding Rossmann-fold domains"/>
    <property type="match status" value="1"/>
</dbReference>
<reference evidence="3" key="1">
    <citation type="submission" date="2017-02" db="EMBL/GenBank/DDBJ databases">
        <authorList>
            <person name="Dridi B."/>
        </authorList>
    </citation>
    <scope>NUCLEOTIDE SEQUENCE [LARGE SCALE GENOMIC DNA]</scope>
    <source>
        <strain evidence="3">EB411</strain>
    </source>
</reference>
<dbReference type="Pfam" id="PF05368">
    <property type="entry name" value="NmrA"/>
    <property type="match status" value="1"/>
</dbReference>
<sequence length="282" mass="28865">MTIAVTGATGHLGRHVIDTLLTTQAPADIVAIVRNPDKAAPLAELGVQVRVAPYTDTTALGEALAGVDRLLLISSSEVGQRFAQHKNVIDAAAAAGVRQIAYTSVLNATTTPLILAPEHKATEEYLAASGIATTLLRNGWYTENYAGLVAEAREHGTVTAAAGEGRVASATRADYAAAAAAVLQDDSHLGKTYELSGDVAWSFAEFADTLSELLGRPVRYASVTPDELAATLTAAGVPADGAGFAAALDADTAAGYLSETTGDLSRLIGRPTTPLATALAAL</sequence>
<dbReference type="InterPro" id="IPR008030">
    <property type="entry name" value="NmrA-like"/>
</dbReference>
<proteinExistence type="predicted"/>
<dbReference type="PANTHER" id="PTHR47129:SF1">
    <property type="entry name" value="NMRA-LIKE DOMAIN-CONTAINING PROTEIN"/>
    <property type="match status" value="1"/>
</dbReference>
<feature type="domain" description="NmrA-like" evidence="1">
    <location>
        <begin position="2"/>
        <end position="231"/>
    </location>
</feature>